<reference evidence="2" key="1">
    <citation type="journal article" date="2018" name="Nat. Commun.">
        <title>Diversity and evolution of the emerging Pandoraviridae family.</title>
        <authorList>
            <person name="Legendre M."/>
            <person name="Fabre E."/>
            <person name="Poirot O."/>
            <person name="Jeudy S."/>
            <person name="Lartigue A."/>
            <person name="Alempic J.M."/>
            <person name="Beucher L."/>
            <person name="Philippe N."/>
            <person name="Bertaux L."/>
            <person name="Christo-Foroux E."/>
            <person name="Labadie K."/>
            <person name="Coute Y."/>
            <person name="Abergel C."/>
            <person name="Claverie J.M."/>
        </authorList>
    </citation>
    <scope>NUCLEOTIDE SEQUENCE [LARGE SCALE GENOMIC DNA]</scope>
    <source>
        <strain evidence="2">Neocaledonia</strain>
    </source>
</reference>
<dbReference type="EMBL" id="MG011690">
    <property type="protein sequence ID" value="AVK76351.1"/>
    <property type="molecule type" value="Genomic_DNA"/>
</dbReference>
<name>A0A2U7UD09_9VIRU</name>
<dbReference type="Proteomes" id="UP000249287">
    <property type="component" value="Segment"/>
</dbReference>
<sequence length="545" mass="60799">MRLFCLQVRKEICAANFARQASKQRETELRESPPMDGASTSSQSGIQNLPYEFVRHILVKFTDHEARTMAYLVCRGWRHQLWEGRRYHWRQANLVHGRRRADWVRTIARAAIVRGHPGIGLWLLGNMAHALPNDPFACSELCALMATVYAHDPNTQKALRASGWRWTTGTAYGAVTQGDAHVIDEVLNDCGAGEREIWRALAYNGDVDRLCGLFDRGVGVATDDEVVGLAFYKGHTDLFEWLLAHGASVDRIKERVASQRWFHVTLLSGVEWAVTRGFINMDMKTVGKFASRDRLDVVQWAHTNKGVLLDCVVLRKAVRGGQPAIATWLLDQGVGANPQAVRECCRCLIRTIDADDTVLKMVIKRLLDADIGGLCDQDFDAPLGATVSSPYDGCWNAYGVRRIQPRQRPKGRAGHWTFGLGRWGSFGVLCTIGCRLRLVPSCGVWHLVAARLAADPNQTRPRTTVASAGRSLVARAWHVFASVTGRQTKKETTKRSRARSLWHRRRSIREAWCSVLGGGRRAKTKTELAGRRAGGPHSLRDPIGT</sequence>
<gene>
    <name evidence="2" type="ORF">pneo_cds_744</name>
</gene>
<dbReference type="GeneID" id="36843064"/>
<organism evidence="2">
    <name type="scientific">Pandoravirus neocaledonia</name>
    <dbReference type="NCBI Taxonomy" id="2107708"/>
    <lineage>
        <taxon>Viruses</taxon>
        <taxon>Pandoravirus</taxon>
    </lineage>
</organism>
<dbReference type="InterPro" id="IPR036770">
    <property type="entry name" value="Ankyrin_rpt-contain_sf"/>
</dbReference>
<feature type="region of interest" description="Disordered" evidence="1">
    <location>
        <begin position="23"/>
        <end position="44"/>
    </location>
</feature>
<feature type="region of interest" description="Disordered" evidence="1">
    <location>
        <begin position="523"/>
        <end position="545"/>
    </location>
</feature>
<evidence type="ECO:0000256" key="1">
    <source>
        <dbReference type="SAM" id="MobiDB-lite"/>
    </source>
</evidence>
<dbReference type="Gene3D" id="1.25.40.20">
    <property type="entry name" value="Ankyrin repeat-containing domain"/>
    <property type="match status" value="1"/>
</dbReference>
<dbReference type="SUPFAM" id="SSF81383">
    <property type="entry name" value="F-box domain"/>
    <property type="match status" value="1"/>
</dbReference>
<evidence type="ECO:0000313" key="2">
    <source>
        <dbReference type="EMBL" id="AVK76351.1"/>
    </source>
</evidence>
<proteinExistence type="predicted"/>
<dbReference type="KEGG" id="vg:36843064"/>
<dbReference type="InterPro" id="IPR036047">
    <property type="entry name" value="F-box-like_dom_sf"/>
</dbReference>
<protein>
    <recommendedName>
        <fullName evidence="3">Ankyrin repeat domain containing protein</fullName>
    </recommendedName>
</protein>
<feature type="compositionally biased region" description="Basic and acidic residues" evidence="1">
    <location>
        <begin position="23"/>
        <end position="33"/>
    </location>
</feature>
<evidence type="ECO:0008006" key="3">
    <source>
        <dbReference type="Google" id="ProtNLM"/>
    </source>
</evidence>
<dbReference type="RefSeq" id="YP_009482354.1">
    <property type="nucleotide sequence ID" value="NC_037666.1"/>
</dbReference>
<accession>A0A2U7UD09</accession>